<dbReference type="GO" id="GO:0005762">
    <property type="term" value="C:mitochondrial large ribosomal subunit"/>
    <property type="evidence" value="ECO:0007669"/>
    <property type="project" value="TreeGrafter"/>
</dbReference>
<evidence type="ECO:0000256" key="3">
    <source>
        <dbReference type="ARBA" id="ARBA00023274"/>
    </source>
</evidence>
<protein>
    <recommendedName>
        <fullName evidence="4">Large ribosomal subunit protein uL23m</fullName>
    </recommendedName>
</protein>
<sequence>MSRLQASLRAATRRSSPSPFVATAACRLFFSPSFNAYSTSSGSSPSDPSSREPTSKRITEEETSKPAEDETYSFPYHLPFKGSRVDPPTVIPGKETRPTWDPKMPEHGKFTAENAWVSTIPLKVRYRTARKIDRLQPGEDLPVLNDPQLKQWWEDRMKGKLPTNPTTPEQVRESQLAWRQAKVVKRQRIRGQVKVKDKKTGDWTNKVVGQRIYLPNIVFRLIPNHTPFIRPKGRKTAPIAMEPYNPYIATFRVPKAITKQDIASYLKAVYNLDTTFVRTAVSNSPRVRSRTGRWLSGQSRYNYKRAVVGLTKPFHYPNDPDNMTPTAKADFDKDLNERFYKNLIDENEARFRLRGMHNKQWGGGNPKSLPKLFGRIAERRTARENLLREEVAQAKREEAEDSV</sequence>
<evidence type="ECO:0000256" key="2">
    <source>
        <dbReference type="ARBA" id="ARBA00022980"/>
    </source>
</evidence>
<dbReference type="Gene3D" id="3.30.70.330">
    <property type="match status" value="1"/>
</dbReference>
<name>A0A0F7SHD2_PHARH</name>
<proteinExistence type="inferred from homology"/>
<dbReference type="AlphaFoldDB" id="A0A0F7SHD2"/>
<evidence type="ECO:0000256" key="5">
    <source>
        <dbReference type="SAM" id="MobiDB-lite"/>
    </source>
</evidence>
<organism evidence="6">
    <name type="scientific">Phaffia rhodozyma</name>
    <name type="common">Yeast</name>
    <name type="synonym">Xanthophyllomyces dendrorhous</name>
    <dbReference type="NCBI Taxonomy" id="264483"/>
    <lineage>
        <taxon>Eukaryota</taxon>
        <taxon>Fungi</taxon>
        <taxon>Dikarya</taxon>
        <taxon>Basidiomycota</taxon>
        <taxon>Agaricomycotina</taxon>
        <taxon>Tremellomycetes</taxon>
        <taxon>Cystofilobasidiales</taxon>
        <taxon>Mrakiaceae</taxon>
        <taxon>Phaffia</taxon>
    </lineage>
</organism>
<feature type="compositionally biased region" description="Low complexity" evidence="5">
    <location>
        <begin position="38"/>
        <end position="48"/>
    </location>
</feature>
<evidence type="ECO:0000313" key="6">
    <source>
        <dbReference type="EMBL" id="CDZ97173.1"/>
    </source>
</evidence>
<accession>A0A0F7SHD2</accession>
<dbReference type="GO" id="GO:0003735">
    <property type="term" value="F:structural constituent of ribosome"/>
    <property type="evidence" value="ECO:0007669"/>
    <property type="project" value="InterPro"/>
</dbReference>
<dbReference type="InterPro" id="IPR012677">
    <property type="entry name" value="Nucleotide-bd_a/b_plait_sf"/>
</dbReference>
<evidence type="ECO:0000256" key="4">
    <source>
        <dbReference type="ARBA" id="ARBA00039977"/>
    </source>
</evidence>
<dbReference type="PANTHER" id="PTHR12059:SF5">
    <property type="entry name" value="LARGE RIBOSOMAL SUBUNIT PROTEIN UL23M"/>
    <property type="match status" value="1"/>
</dbReference>
<comment type="similarity">
    <text evidence="1">Belongs to the universal ribosomal protein uL23 family.</text>
</comment>
<keyword evidence="3" id="KW-0687">Ribonucleoprotein</keyword>
<feature type="region of interest" description="Disordered" evidence="5">
    <location>
        <begin position="37"/>
        <end position="106"/>
    </location>
</feature>
<dbReference type="PANTHER" id="PTHR12059">
    <property type="entry name" value="RIBOSOMAL PROTEIN L23-RELATED"/>
    <property type="match status" value="1"/>
</dbReference>
<keyword evidence="2 6" id="KW-0689">Ribosomal protein</keyword>
<reference evidence="6" key="1">
    <citation type="submission" date="2014-08" db="EMBL/GenBank/DDBJ databases">
        <authorList>
            <person name="Sharma Rahul"/>
            <person name="Thines Marco"/>
        </authorList>
    </citation>
    <scope>NUCLEOTIDE SEQUENCE</scope>
</reference>
<dbReference type="GO" id="GO:0032543">
    <property type="term" value="P:mitochondrial translation"/>
    <property type="evidence" value="ECO:0007669"/>
    <property type="project" value="TreeGrafter"/>
</dbReference>
<feature type="compositionally biased region" description="Basic and acidic residues" evidence="5">
    <location>
        <begin position="49"/>
        <end position="68"/>
    </location>
</feature>
<dbReference type="PROSITE" id="PS51257">
    <property type="entry name" value="PROKAR_LIPOPROTEIN"/>
    <property type="match status" value="1"/>
</dbReference>
<dbReference type="EMBL" id="LN483167">
    <property type="protein sequence ID" value="CDZ97173.1"/>
    <property type="molecule type" value="Genomic_DNA"/>
</dbReference>
<dbReference type="InterPro" id="IPR013025">
    <property type="entry name" value="Ribosomal_uL23-like"/>
</dbReference>
<feature type="compositionally biased region" description="Basic and acidic residues" evidence="5">
    <location>
        <begin position="94"/>
        <end position="106"/>
    </location>
</feature>
<dbReference type="InterPro" id="IPR012678">
    <property type="entry name" value="Ribosomal_uL23/eL15/eS24_sf"/>
</dbReference>
<evidence type="ECO:0000256" key="1">
    <source>
        <dbReference type="ARBA" id="ARBA00006700"/>
    </source>
</evidence>
<dbReference type="SUPFAM" id="SSF54189">
    <property type="entry name" value="Ribosomal proteins S24e, L23 and L15e"/>
    <property type="match status" value="1"/>
</dbReference>